<dbReference type="RefSeq" id="WP_171558694.1">
    <property type="nucleotide sequence ID" value="NZ_JABFCS010000001.1"/>
</dbReference>
<dbReference type="InterPro" id="IPR006016">
    <property type="entry name" value="UspA"/>
</dbReference>
<dbReference type="PANTHER" id="PTHR31964:SF113">
    <property type="entry name" value="USPA DOMAIN-CONTAINING PROTEIN"/>
    <property type="match status" value="1"/>
</dbReference>
<dbReference type="PRINTS" id="PR01438">
    <property type="entry name" value="UNVRSLSTRESS"/>
</dbReference>
<dbReference type="Gene3D" id="3.40.50.620">
    <property type="entry name" value="HUPs"/>
    <property type="match status" value="1"/>
</dbReference>
<comment type="similarity">
    <text evidence="1">Belongs to the universal stress protein A family.</text>
</comment>
<proteinExistence type="inferred from homology"/>
<organism evidence="3 4">
    <name type="scientific">Ramlibacter montanisoli</name>
    <dbReference type="NCBI Taxonomy" id="2732512"/>
    <lineage>
        <taxon>Bacteria</taxon>
        <taxon>Pseudomonadati</taxon>
        <taxon>Pseudomonadota</taxon>
        <taxon>Betaproteobacteria</taxon>
        <taxon>Burkholderiales</taxon>
        <taxon>Comamonadaceae</taxon>
        <taxon>Ramlibacter</taxon>
    </lineage>
</organism>
<dbReference type="InterPro" id="IPR006015">
    <property type="entry name" value="Universal_stress_UspA"/>
</dbReference>
<dbReference type="EMBL" id="JABFCS010000001">
    <property type="protein sequence ID" value="NNU43461.1"/>
    <property type="molecule type" value="Genomic_DNA"/>
</dbReference>
<keyword evidence="4" id="KW-1185">Reference proteome</keyword>
<dbReference type="SUPFAM" id="SSF52402">
    <property type="entry name" value="Adenine nucleotide alpha hydrolases-like"/>
    <property type="match status" value="1"/>
</dbReference>
<sequence>MKIVLAADGSSYTKKALAFLVTHEEIAGGDGHVVVVNVQPAVPPRVKSMVGASAVNDYHAEEAAKVLKPIEKFMQRHNLSYTTRWAVGAPGMEIVKAAKKEKANLIVMGTHGHGILGRALLGSVAQNVLTECDIPVLLVK</sequence>
<evidence type="ECO:0000313" key="3">
    <source>
        <dbReference type="EMBL" id="NNU43461.1"/>
    </source>
</evidence>
<evidence type="ECO:0000313" key="4">
    <source>
        <dbReference type="Proteomes" id="UP000552954"/>
    </source>
</evidence>
<dbReference type="AlphaFoldDB" id="A0A849KFM3"/>
<evidence type="ECO:0000256" key="1">
    <source>
        <dbReference type="ARBA" id="ARBA00008791"/>
    </source>
</evidence>
<protein>
    <submittedName>
        <fullName evidence="3">Universal stress protein</fullName>
    </submittedName>
</protein>
<gene>
    <name evidence="3" type="ORF">HK415_10270</name>
</gene>
<dbReference type="Pfam" id="PF00582">
    <property type="entry name" value="Usp"/>
    <property type="match status" value="1"/>
</dbReference>
<dbReference type="Proteomes" id="UP000552954">
    <property type="component" value="Unassembled WGS sequence"/>
</dbReference>
<dbReference type="InterPro" id="IPR014729">
    <property type="entry name" value="Rossmann-like_a/b/a_fold"/>
</dbReference>
<accession>A0A849KFM3</accession>
<reference evidence="3 4" key="2">
    <citation type="submission" date="2020-06" db="EMBL/GenBank/DDBJ databases">
        <title>Ramlibacter rhizophilus sp. nov., isolated from rhizosphere soil of national flower Mugunghwa from South Korea.</title>
        <authorList>
            <person name="Zheng-Fei Y."/>
            <person name="Huan T."/>
        </authorList>
    </citation>
    <scope>NUCLEOTIDE SEQUENCE [LARGE SCALE GENOMIC DNA]</scope>
    <source>
        <strain evidence="3 4">B156</strain>
    </source>
</reference>
<dbReference type="CDD" id="cd00293">
    <property type="entry name" value="USP-like"/>
    <property type="match status" value="1"/>
</dbReference>
<dbReference type="PANTHER" id="PTHR31964">
    <property type="entry name" value="ADENINE NUCLEOTIDE ALPHA HYDROLASES-LIKE SUPERFAMILY PROTEIN"/>
    <property type="match status" value="1"/>
</dbReference>
<feature type="domain" description="UspA" evidence="2">
    <location>
        <begin position="2"/>
        <end position="140"/>
    </location>
</feature>
<evidence type="ECO:0000259" key="2">
    <source>
        <dbReference type="Pfam" id="PF00582"/>
    </source>
</evidence>
<comment type="caution">
    <text evidence="3">The sequence shown here is derived from an EMBL/GenBank/DDBJ whole genome shotgun (WGS) entry which is preliminary data.</text>
</comment>
<name>A0A849KFM3_9BURK</name>
<reference evidence="3 4" key="1">
    <citation type="submission" date="2020-05" db="EMBL/GenBank/DDBJ databases">
        <authorList>
            <person name="Khan S.A."/>
            <person name="Jeon C.O."/>
            <person name="Chun B.H."/>
        </authorList>
    </citation>
    <scope>NUCLEOTIDE SEQUENCE [LARGE SCALE GENOMIC DNA]</scope>
    <source>
        <strain evidence="3 4">B156</strain>
    </source>
</reference>